<dbReference type="SUPFAM" id="SSF53187">
    <property type="entry name" value="Zn-dependent exopeptidases"/>
    <property type="match status" value="1"/>
</dbReference>
<feature type="compositionally biased region" description="Polar residues" evidence="8">
    <location>
        <begin position="34"/>
        <end position="43"/>
    </location>
</feature>
<keyword evidence="11" id="KW-1185">Reference proteome</keyword>
<feature type="repeat" description="WD" evidence="7">
    <location>
        <begin position="147"/>
        <end position="188"/>
    </location>
</feature>
<keyword evidence="5" id="KW-0677">Repeat</keyword>
<feature type="domain" description="Peptidase M20 dimerisation" evidence="9">
    <location>
        <begin position="766"/>
        <end position="912"/>
    </location>
</feature>
<dbReference type="AlphaFoldDB" id="A0A1E4RCR0"/>
<dbReference type="GO" id="GO:0061672">
    <property type="term" value="C:glutathione hydrolase complex"/>
    <property type="evidence" value="ECO:0007669"/>
    <property type="project" value="EnsemblFungi"/>
</dbReference>
<evidence type="ECO:0000256" key="4">
    <source>
        <dbReference type="ARBA" id="ARBA00022723"/>
    </source>
</evidence>
<dbReference type="InterPro" id="IPR036264">
    <property type="entry name" value="Bact_exopeptidase_dim_dom"/>
</dbReference>
<dbReference type="InterPro" id="IPR051458">
    <property type="entry name" value="Cyt/Met_Dipeptidase"/>
</dbReference>
<dbReference type="EMBL" id="KV454545">
    <property type="protein sequence ID" value="ODV65042.1"/>
    <property type="molecule type" value="Genomic_DNA"/>
</dbReference>
<evidence type="ECO:0000256" key="5">
    <source>
        <dbReference type="ARBA" id="ARBA00022737"/>
    </source>
</evidence>
<dbReference type="GO" id="GO:0046872">
    <property type="term" value="F:metal ion binding"/>
    <property type="evidence" value="ECO:0007669"/>
    <property type="project" value="UniProtKB-KW"/>
</dbReference>
<dbReference type="InterPro" id="IPR011650">
    <property type="entry name" value="Peptidase_M20_dimer"/>
</dbReference>
<evidence type="ECO:0000313" key="11">
    <source>
        <dbReference type="Proteomes" id="UP000095085"/>
    </source>
</evidence>
<feature type="compositionally biased region" description="Low complexity" evidence="8">
    <location>
        <begin position="80"/>
        <end position="89"/>
    </location>
</feature>
<dbReference type="Proteomes" id="UP000095085">
    <property type="component" value="Unassembled WGS sequence"/>
</dbReference>
<dbReference type="GO" id="GO:0006751">
    <property type="term" value="P:glutathione catabolic process"/>
    <property type="evidence" value="ECO:0007669"/>
    <property type="project" value="EnsemblFungi"/>
</dbReference>
<dbReference type="PANTHER" id="PTHR43270">
    <property type="entry name" value="BETA-ALA-HIS DIPEPTIDASE"/>
    <property type="match status" value="1"/>
</dbReference>
<dbReference type="InterPro" id="IPR015943">
    <property type="entry name" value="WD40/YVTN_repeat-like_dom_sf"/>
</dbReference>
<evidence type="ECO:0000259" key="9">
    <source>
        <dbReference type="Pfam" id="PF07687"/>
    </source>
</evidence>
<dbReference type="Pfam" id="PF01546">
    <property type="entry name" value="Peptidase_M20"/>
    <property type="match status" value="1"/>
</dbReference>
<evidence type="ECO:0000256" key="1">
    <source>
        <dbReference type="ARBA" id="ARBA00006247"/>
    </source>
</evidence>
<evidence type="ECO:0000256" key="2">
    <source>
        <dbReference type="ARBA" id="ARBA00022574"/>
    </source>
</evidence>
<evidence type="ECO:0000256" key="3">
    <source>
        <dbReference type="ARBA" id="ARBA00022670"/>
    </source>
</evidence>
<name>A0A1E4RCR0_9ASCO</name>
<keyword evidence="3" id="KW-0645">Protease</keyword>
<dbReference type="InterPro" id="IPR017149">
    <property type="entry name" value="GSH_degradosome_Dug2"/>
</dbReference>
<dbReference type="OrthoDB" id="7832001at2759"/>
<organism evidence="10 11">
    <name type="scientific">Hyphopichia burtonii NRRL Y-1933</name>
    <dbReference type="NCBI Taxonomy" id="984485"/>
    <lineage>
        <taxon>Eukaryota</taxon>
        <taxon>Fungi</taxon>
        <taxon>Dikarya</taxon>
        <taxon>Ascomycota</taxon>
        <taxon>Saccharomycotina</taxon>
        <taxon>Pichiomycetes</taxon>
        <taxon>Debaryomycetaceae</taxon>
        <taxon>Hyphopichia</taxon>
    </lineage>
</organism>
<dbReference type="SUPFAM" id="SSF55031">
    <property type="entry name" value="Bacterial exopeptidase dimerisation domain"/>
    <property type="match status" value="1"/>
</dbReference>
<evidence type="ECO:0000256" key="7">
    <source>
        <dbReference type="PROSITE-ProRule" id="PRU00221"/>
    </source>
</evidence>
<evidence type="ECO:0000313" key="10">
    <source>
        <dbReference type="EMBL" id="ODV65042.1"/>
    </source>
</evidence>
<dbReference type="SMART" id="SM00320">
    <property type="entry name" value="WD40"/>
    <property type="match status" value="5"/>
</dbReference>
<dbReference type="InterPro" id="IPR036322">
    <property type="entry name" value="WD40_repeat_dom_sf"/>
</dbReference>
<comment type="similarity">
    <text evidence="1">Belongs to the peptidase M20A family.</text>
</comment>
<dbReference type="GO" id="GO:0005737">
    <property type="term" value="C:cytoplasm"/>
    <property type="evidence" value="ECO:0007669"/>
    <property type="project" value="EnsemblFungi"/>
</dbReference>
<dbReference type="GO" id="GO:0036374">
    <property type="term" value="F:glutathione hydrolase activity"/>
    <property type="evidence" value="ECO:0007669"/>
    <property type="project" value="EnsemblFungi"/>
</dbReference>
<dbReference type="PROSITE" id="PS00678">
    <property type="entry name" value="WD_REPEATS_1"/>
    <property type="match status" value="1"/>
</dbReference>
<keyword evidence="2 7" id="KW-0853">WD repeat</keyword>
<keyword evidence="6" id="KW-0378">Hydrolase</keyword>
<dbReference type="RefSeq" id="XP_020074109.1">
    <property type="nucleotide sequence ID" value="XM_020219402.1"/>
</dbReference>
<dbReference type="InterPro" id="IPR002933">
    <property type="entry name" value="Peptidase_M20"/>
</dbReference>
<sequence>MFGNLDSGSLNDSDSSKSFGNKGNIHEGEYVSIPSRNSLPINRTTTTTTANESSTCNTPIRIDSPISLVGDSMNDQKNVPSSSSASPQPEANDYIPNLIHKWTHTHSILCVVPAPLKKLIFCGTQDAKILVFDLVNYTLKFVINCGHQDYTASILCLTLSSDENFLFGAGSDSLVKVWNLSSLNCSTTSVKTVHCSHIIYSLVDIGDIFSISWSDSLSTLFIGAQNASISWCSINLSNITDITEKLNSSNLNDDFSKTDSSVINRLPHFRFDKFFDSKGPGGSINRIQSQHQLLRNSQNEQSKNSKSGPKLIEVKHDDIIRFAHNGYVYCMDIINQNEVFPSNKANDFFDIYGDTFKELLISCGGDGNINIWGVNDIDGLITLENLKSLENDESILSMSIQDSYLYVGLTDSTINVWDLMTFQLISVINSTPSKIQKNSYDEVLSLGIFNDCIFKASNLGGLIKFTLKNYPAKQRTKTEEEQGNNNYSNFSTHIVQDLHLTHFISSEDERYNKFFDKSHNSVLTIKIFTIEDKTFLILGGVRALCLWDVSDNSIAGLSGQHSRSSDNTSLFEDYNISNDDLLKSLKKYISFKTISKYPTIYLEDSRHCAQFLSKLLISLGATKTKLLPVTNANPVIYSKFTRNAKNSNNTRVLWYAHYDVVEATADLENWDSDPFHLSARDGNLFARGVSDNKGPTLAAIYAVSELYRNQELSCDVVFIIEGEEECGSIGFQDVIESNKELIGPIDWVLLSNSYWLDDETPCLNYGLRGVVNISITVESEKPDRHSGVDGGVLKEPTMDLIQILGQIMNKKTNKVNIPHFYDDVLPLTETEIEIYKKIENAAISKKITNQDLKSLMAKWRNPSLTVHKIQVSGPNNNTVIPQTAKASISIRVVPNQELQKIKNLLIEFLHSEFNSLESDNKLSINIFHEAEPWLGDPSNLVYKILYEKIKKNWGKDVPDPLFIREGGSIPSIRFLEKCFDAPAAQIPCGQASDNAHLKNEKLRIVNLYKLRSILTDTLKELGK</sequence>
<evidence type="ECO:0000256" key="6">
    <source>
        <dbReference type="ARBA" id="ARBA00022801"/>
    </source>
</evidence>
<dbReference type="PROSITE" id="PS50294">
    <property type="entry name" value="WD_REPEATS_REGION"/>
    <property type="match status" value="1"/>
</dbReference>
<protein>
    <submittedName>
        <fullName evidence="10">Glutathione degradosome</fullName>
    </submittedName>
</protein>
<dbReference type="PANTHER" id="PTHR43270:SF8">
    <property type="entry name" value="DI- AND TRIPEPTIDASE DUG2-RELATED"/>
    <property type="match status" value="1"/>
</dbReference>
<dbReference type="STRING" id="984485.A0A1E4RCR0"/>
<dbReference type="SUPFAM" id="SSF50978">
    <property type="entry name" value="WD40 repeat-like"/>
    <property type="match status" value="1"/>
</dbReference>
<dbReference type="InterPro" id="IPR019775">
    <property type="entry name" value="WD40_repeat_CS"/>
</dbReference>
<dbReference type="InterPro" id="IPR001680">
    <property type="entry name" value="WD40_rpt"/>
</dbReference>
<dbReference type="GeneID" id="30993952"/>
<reference evidence="11" key="1">
    <citation type="submission" date="2016-05" db="EMBL/GenBank/DDBJ databases">
        <title>Comparative genomics of biotechnologically important yeasts.</title>
        <authorList>
            <consortium name="DOE Joint Genome Institute"/>
            <person name="Riley R."/>
            <person name="Haridas S."/>
            <person name="Wolfe K.H."/>
            <person name="Lopes M.R."/>
            <person name="Hittinger C.T."/>
            <person name="Goker M."/>
            <person name="Salamov A."/>
            <person name="Wisecaver J."/>
            <person name="Long T.M."/>
            <person name="Aerts A.L."/>
            <person name="Barry K."/>
            <person name="Choi C."/>
            <person name="Clum A."/>
            <person name="Coughlan A.Y."/>
            <person name="Deshpande S."/>
            <person name="Douglass A.P."/>
            <person name="Hanson S.J."/>
            <person name="Klenk H.-P."/>
            <person name="Labutti K."/>
            <person name="Lapidus A."/>
            <person name="Lindquist E."/>
            <person name="Lipzen A."/>
            <person name="Meier-Kolthoff J.P."/>
            <person name="Ohm R.A."/>
            <person name="Otillar R.P."/>
            <person name="Pangilinan J."/>
            <person name="Peng Y."/>
            <person name="Rokas A."/>
            <person name="Rosa C.A."/>
            <person name="Scheuner C."/>
            <person name="Sibirny A.A."/>
            <person name="Slot J.C."/>
            <person name="Stielow J.B."/>
            <person name="Sun H."/>
            <person name="Kurtzman C.P."/>
            <person name="Blackwell M."/>
            <person name="Grigoriev I.V."/>
            <person name="Jeffries T.W."/>
        </authorList>
    </citation>
    <scope>NUCLEOTIDE SEQUENCE [LARGE SCALE GENOMIC DNA]</scope>
    <source>
        <strain evidence="11">NRRL Y-1933</strain>
    </source>
</reference>
<keyword evidence="4" id="KW-0479">Metal-binding</keyword>
<dbReference type="Gene3D" id="3.40.630.10">
    <property type="entry name" value="Zn peptidases"/>
    <property type="match status" value="1"/>
</dbReference>
<feature type="region of interest" description="Disordered" evidence="8">
    <location>
        <begin position="1"/>
        <end position="63"/>
    </location>
</feature>
<proteinExistence type="inferred from homology"/>
<dbReference type="PIRSF" id="PIRSF037237">
    <property type="entry name" value="Peptidase_WD_repeats_DUG2"/>
    <property type="match status" value="1"/>
</dbReference>
<dbReference type="Pfam" id="PF00400">
    <property type="entry name" value="WD40"/>
    <property type="match status" value="1"/>
</dbReference>
<accession>A0A1E4RCR0</accession>
<feature type="compositionally biased region" description="Low complexity" evidence="8">
    <location>
        <begin position="1"/>
        <end position="13"/>
    </location>
</feature>
<feature type="region of interest" description="Disordered" evidence="8">
    <location>
        <begin position="71"/>
        <end position="90"/>
    </location>
</feature>
<gene>
    <name evidence="10" type="ORF">HYPBUDRAFT_129026</name>
</gene>
<evidence type="ECO:0000256" key="8">
    <source>
        <dbReference type="SAM" id="MobiDB-lite"/>
    </source>
</evidence>
<dbReference type="GO" id="GO:0006508">
    <property type="term" value="P:proteolysis"/>
    <property type="evidence" value="ECO:0007669"/>
    <property type="project" value="UniProtKB-KW"/>
</dbReference>
<dbReference type="Pfam" id="PF07687">
    <property type="entry name" value="M20_dimer"/>
    <property type="match status" value="1"/>
</dbReference>
<dbReference type="GO" id="GO:0034399">
    <property type="term" value="C:nuclear periphery"/>
    <property type="evidence" value="ECO:0007669"/>
    <property type="project" value="EnsemblFungi"/>
</dbReference>
<dbReference type="GO" id="GO:0042802">
    <property type="term" value="F:identical protein binding"/>
    <property type="evidence" value="ECO:0007669"/>
    <property type="project" value="EnsemblFungi"/>
</dbReference>
<dbReference type="Gene3D" id="3.30.70.360">
    <property type="match status" value="1"/>
</dbReference>
<dbReference type="Gene3D" id="2.130.10.10">
    <property type="entry name" value="YVTN repeat-like/Quinoprotein amine dehydrogenase"/>
    <property type="match status" value="2"/>
</dbReference>
<dbReference type="PROSITE" id="PS50082">
    <property type="entry name" value="WD_REPEATS_2"/>
    <property type="match status" value="1"/>
</dbReference>